<reference evidence="1" key="1">
    <citation type="journal article" date="2015" name="Nature">
        <title>Complex archaea that bridge the gap between prokaryotes and eukaryotes.</title>
        <authorList>
            <person name="Spang A."/>
            <person name="Saw J.H."/>
            <person name="Jorgensen S.L."/>
            <person name="Zaremba-Niedzwiedzka K."/>
            <person name="Martijn J."/>
            <person name="Lind A.E."/>
            <person name="van Eijk R."/>
            <person name="Schleper C."/>
            <person name="Guy L."/>
            <person name="Ettema T.J."/>
        </authorList>
    </citation>
    <scope>NUCLEOTIDE SEQUENCE</scope>
</reference>
<evidence type="ECO:0000313" key="1">
    <source>
        <dbReference type="EMBL" id="KKM97453.1"/>
    </source>
</evidence>
<gene>
    <name evidence="1" type="ORF">LCGC14_1167770</name>
</gene>
<sequence>MTCNTGAICGGVGKRYQARVRLRGYRRYELVGKPTKSYRVAVRRMAAAFVEHRYQRGDVLMWADYYDPVQLCELVNHD</sequence>
<comment type="caution">
    <text evidence="1">The sequence shown here is derived from an EMBL/GenBank/DDBJ whole genome shotgun (WGS) entry which is preliminary data.</text>
</comment>
<protein>
    <submittedName>
        <fullName evidence="1">Uncharacterized protein</fullName>
    </submittedName>
</protein>
<accession>A0A0F9LVL3</accession>
<organism evidence="1">
    <name type="scientific">marine sediment metagenome</name>
    <dbReference type="NCBI Taxonomy" id="412755"/>
    <lineage>
        <taxon>unclassified sequences</taxon>
        <taxon>metagenomes</taxon>
        <taxon>ecological metagenomes</taxon>
    </lineage>
</organism>
<dbReference type="EMBL" id="LAZR01005745">
    <property type="protein sequence ID" value="KKM97453.1"/>
    <property type="molecule type" value="Genomic_DNA"/>
</dbReference>
<name>A0A0F9LVL3_9ZZZZ</name>
<dbReference type="AlphaFoldDB" id="A0A0F9LVL3"/>
<proteinExistence type="predicted"/>